<evidence type="ECO:0000313" key="4">
    <source>
        <dbReference type="Proteomes" id="UP001057375"/>
    </source>
</evidence>
<sequence>MCTGVCAIICGVFFVLFAVGVVLGVICSIFAVICALFMACGCCMRSAANKLEDAMMDMDTALLWGGSPTPIPIPTPTPTPMLDPNHPILRFVLCVPCLWNLRKEICSEFSRYDHDTPSHSFLHSKKLKIISKKKGTSISHINGAEVHVFPNVLNFGHVPYHSKTKKEIWILAVESSHEKQSRNPISTPTSSRSPKSPKYSSSSPISRKKSPNIQPDILLESPTNIYSMSIVHALSESSEVPSPLLDISKCRMESPSPFSPGSARKSPRMVGHRTKYHCIVDVEPHPYLSFSVSSYPYSTSLVVSIEPHKQREDDLRKWQEDIQRKIAEESQIPSYKDIHVVQEQSNPVKPSKNYRTSRSETHLIRPYPLKLSKSHSEASVGHFSSSVGAGAGFPLRARLELAKNSYKHTCVNIKISVFQEIDTYDTAAKKALDKDPFLASTYLSPQSGQPISNSGNAASPSPVSPSSSPSSSSSSSSHSSSTSTRTSSPSYVGCVNLSIPIYIDINFSSSPSSRALLDIAERRRVIIEETEKKRERDEDKEIARRNILERKRLLAVEHGADLALSQIHRSPDSLSPSTRANVYSSPYSPSYLSMEAQQHATLSAMLQTDLSEEEEELEEIDVDRPLFRGEVEHIETRIHAERRRSMRITEELEFISAERRAREIVSPPICHSIVSAVKVDDGVSLGSPWNDSTVVQDVGTISGSSPLSKHTASIPDPDTLHSQDSRSSLSLTRSHSQGIGLSSTFKDNPLFCPKEKPQPLDDESFDALFSEYYDDCSELEYDSCLRWEFDKYRENRYQFVNKYSFYVRRQQEHAKFLKKMRKKAKITSKRIEDGSEIPCEMNIDCYSDYAIRGDEDDFISFKKHFTRKIILPFLAYWKLWEIRLVEDCVNLNLGRRSLYFDTSERLWKEKVEKCSKSVKLIRNSLSASSDPSTPYFGEGLWCVQPHDTDSGSDLGEDYEGEDIMCISEKCLKLLRIQCELDADLEESEEIRSSDDESCWPVIIDKELQEAIIDVGEFTKISKTTVYDRSHQIALMALEQTRQTAMKGCYSIILDKTTSRGKEVLAVLIHTKCGTFAVGWLDVRKYKDEEFTEAFERELRKSYRAEIESSQRANPERAKSSSLRHHDTNIQFIITHITRTLGCCSAQIHKVLEAPADSLTTHLEELFEEIGIEKSHVITIWSDREPLMVNVCRQLVTNGAGHS</sequence>
<dbReference type="EMBL" id="BQXS01000008">
    <property type="protein sequence ID" value="GKT27382.1"/>
    <property type="molecule type" value="Genomic_DNA"/>
</dbReference>
<evidence type="ECO:0008006" key="5">
    <source>
        <dbReference type="Google" id="ProtNLM"/>
    </source>
</evidence>
<gene>
    <name evidence="3" type="ORF">ADUPG1_000019</name>
</gene>
<feature type="compositionally biased region" description="Polar residues" evidence="1">
    <location>
        <begin position="700"/>
        <end position="711"/>
    </location>
</feature>
<evidence type="ECO:0000313" key="3">
    <source>
        <dbReference type="EMBL" id="GKT27382.1"/>
    </source>
</evidence>
<feature type="region of interest" description="Disordered" evidence="1">
    <location>
        <begin position="700"/>
        <end position="735"/>
    </location>
</feature>
<feature type="compositionally biased region" description="Polar residues" evidence="1">
    <location>
        <begin position="443"/>
        <end position="458"/>
    </location>
</feature>
<feature type="region of interest" description="Disordered" evidence="1">
    <location>
        <begin position="180"/>
        <end position="215"/>
    </location>
</feature>
<dbReference type="Proteomes" id="UP001057375">
    <property type="component" value="Unassembled WGS sequence"/>
</dbReference>
<feature type="region of interest" description="Disordered" evidence="1">
    <location>
        <begin position="443"/>
        <end position="489"/>
    </location>
</feature>
<name>A0ABQ5K698_9EUKA</name>
<keyword evidence="2" id="KW-1133">Transmembrane helix</keyword>
<evidence type="ECO:0000256" key="2">
    <source>
        <dbReference type="SAM" id="Phobius"/>
    </source>
</evidence>
<keyword evidence="2" id="KW-0472">Membrane</keyword>
<keyword evidence="4" id="KW-1185">Reference proteome</keyword>
<feature type="transmembrane region" description="Helical" evidence="2">
    <location>
        <begin position="12"/>
        <end position="39"/>
    </location>
</feature>
<keyword evidence="2" id="KW-0812">Transmembrane</keyword>
<feature type="compositionally biased region" description="Low complexity" evidence="1">
    <location>
        <begin position="182"/>
        <end position="205"/>
    </location>
</feature>
<accession>A0ABQ5K698</accession>
<organism evidence="3 4">
    <name type="scientific">Aduncisulcus paluster</name>
    <dbReference type="NCBI Taxonomy" id="2918883"/>
    <lineage>
        <taxon>Eukaryota</taxon>
        <taxon>Metamonada</taxon>
        <taxon>Carpediemonas-like organisms</taxon>
        <taxon>Aduncisulcus</taxon>
    </lineage>
</organism>
<reference evidence="3" key="1">
    <citation type="submission" date="2022-03" db="EMBL/GenBank/DDBJ databases">
        <title>Draft genome sequence of Aduncisulcus paluster, a free-living microaerophilic Fornicata.</title>
        <authorList>
            <person name="Yuyama I."/>
            <person name="Kume K."/>
            <person name="Tamura T."/>
            <person name="Inagaki Y."/>
            <person name="Hashimoto T."/>
        </authorList>
    </citation>
    <scope>NUCLEOTIDE SEQUENCE</scope>
    <source>
        <strain evidence="3">NY0171</strain>
    </source>
</reference>
<protein>
    <recommendedName>
        <fullName evidence="5">C2H2-type domain-containing protein</fullName>
    </recommendedName>
</protein>
<proteinExistence type="predicted"/>
<comment type="caution">
    <text evidence="3">The sequence shown here is derived from an EMBL/GenBank/DDBJ whole genome shotgun (WGS) entry which is preliminary data.</text>
</comment>
<evidence type="ECO:0000256" key="1">
    <source>
        <dbReference type="SAM" id="MobiDB-lite"/>
    </source>
</evidence>
<feature type="compositionally biased region" description="Low complexity" evidence="1">
    <location>
        <begin position="459"/>
        <end position="489"/>
    </location>
</feature>
<feature type="compositionally biased region" description="Low complexity" evidence="1">
    <location>
        <begin position="725"/>
        <end position="735"/>
    </location>
</feature>